<sequence length="184" mass="20836">LDNMKPKHPEEQEIPFRLRELIKSREAMKRPGPGKKEVAGGTSCSGTSRSPGARPRLSPLRFQNKKLEKARRKKEEKKEDMLEKSLLQDTVAFGEVVTQPPTITSRPRGQGPAEQAGRKQLLLTSHLGHSPVSPVSPAAPMSMARQRIVEEERARVIQAYRDIQRHKQQQRELARDRGRAGRRV</sequence>
<evidence type="ECO:0000313" key="3">
    <source>
        <dbReference type="Proteomes" id="UP000054308"/>
    </source>
</evidence>
<protein>
    <submittedName>
        <fullName evidence="2">Coiled-coil domain-containing protein 137</fullName>
    </submittedName>
</protein>
<keyword evidence="3" id="KW-1185">Reference proteome</keyword>
<dbReference type="STRING" id="9244.A0A091I242"/>
<proteinExistence type="predicted"/>
<feature type="non-terminal residue" evidence="2">
    <location>
        <position position="1"/>
    </location>
</feature>
<dbReference type="PANTHER" id="PTHR21838">
    <property type="entry name" value="COILED-COIL DOMAIN-CONTAINING PROTEIN 137"/>
    <property type="match status" value="1"/>
</dbReference>
<feature type="region of interest" description="Disordered" evidence="1">
    <location>
        <begin position="22"/>
        <end position="118"/>
    </location>
</feature>
<dbReference type="GO" id="GO:0005634">
    <property type="term" value="C:nucleus"/>
    <property type="evidence" value="ECO:0007669"/>
    <property type="project" value="TreeGrafter"/>
</dbReference>
<feature type="compositionally biased region" description="Basic and acidic residues" evidence="1">
    <location>
        <begin position="22"/>
        <end position="38"/>
    </location>
</feature>
<name>A0A091I242_CALAN</name>
<reference evidence="2 3" key="1">
    <citation type="submission" date="2014-04" db="EMBL/GenBank/DDBJ databases">
        <title>Genome evolution of avian class.</title>
        <authorList>
            <person name="Zhang G."/>
            <person name="Li C."/>
        </authorList>
    </citation>
    <scope>NUCLEOTIDE SEQUENCE [LARGE SCALE GENOMIC DNA]</scope>
    <source>
        <strain evidence="2">BGI_N300</strain>
    </source>
</reference>
<dbReference type="Proteomes" id="UP000054308">
    <property type="component" value="Unassembled WGS sequence"/>
</dbReference>
<dbReference type="EMBL" id="KL218030">
    <property type="protein sequence ID" value="KFP01485.1"/>
    <property type="molecule type" value="Genomic_DNA"/>
</dbReference>
<evidence type="ECO:0000256" key="1">
    <source>
        <dbReference type="SAM" id="MobiDB-lite"/>
    </source>
</evidence>
<dbReference type="AlphaFoldDB" id="A0A091I242"/>
<dbReference type="PANTHER" id="PTHR21838:SF2">
    <property type="entry name" value="COILED-COIL DOMAIN-CONTAINING PROTEIN 137"/>
    <property type="match status" value="1"/>
</dbReference>
<gene>
    <name evidence="2" type="ORF">N300_05052</name>
</gene>
<feature type="region of interest" description="Disordered" evidence="1">
    <location>
        <begin position="162"/>
        <end position="184"/>
    </location>
</feature>
<accession>A0A091I242</accession>
<evidence type="ECO:0000313" key="2">
    <source>
        <dbReference type="EMBL" id="KFP01485.1"/>
    </source>
</evidence>
<dbReference type="InterPro" id="IPR026680">
    <property type="entry name" value="CCDC137"/>
</dbReference>
<feature type="non-terminal residue" evidence="2">
    <location>
        <position position="184"/>
    </location>
</feature>
<organism evidence="2 3">
    <name type="scientific">Calypte anna</name>
    <name type="common">Anna's hummingbird</name>
    <name type="synonym">Archilochus anna</name>
    <dbReference type="NCBI Taxonomy" id="9244"/>
    <lineage>
        <taxon>Eukaryota</taxon>
        <taxon>Metazoa</taxon>
        <taxon>Chordata</taxon>
        <taxon>Craniata</taxon>
        <taxon>Vertebrata</taxon>
        <taxon>Euteleostomi</taxon>
        <taxon>Archelosauria</taxon>
        <taxon>Archosauria</taxon>
        <taxon>Dinosauria</taxon>
        <taxon>Saurischia</taxon>
        <taxon>Theropoda</taxon>
        <taxon>Coelurosauria</taxon>
        <taxon>Aves</taxon>
        <taxon>Neognathae</taxon>
        <taxon>Neoaves</taxon>
        <taxon>Strisores</taxon>
        <taxon>Apodiformes</taxon>
        <taxon>Trochilidae</taxon>
        <taxon>Calypte</taxon>
    </lineage>
</organism>